<comment type="subunit">
    <text evidence="10">Monomer.</text>
</comment>
<dbReference type="FunFam" id="2.60.40.10:FF:000169">
    <property type="entry name" value="1,4-alpha-glucan branching enzyme GlgB"/>
    <property type="match status" value="1"/>
</dbReference>
<keyword evidence="8 10" id="KW-0320">Glycogen biosynthesis</keyword>
<protein>
    <recommendedName>
        <fullName evidence="10">1,4-alpha-glucan branching enzyme GlgB</fullName>
        <ecNumber evidence="10">2.4.1.18</ecNumber>
    </recommendedName>
    <alternativeName>
        <fullName evidence="10">1,4-alpha-D-glucan:1,4-alpha-D-glucan 6-glucosyl-transferase</fullName>
    </alternativeName>
    <alternativeName>
        <fullName evidence="10">Alpha-(1-&gt;4)-glucan branching enzyme</fullName>
    </alternativeName>
    <alternativeName>
        <fullName evidence="10">Glycogen branching enzyme</fullName>
        <shortName evidence="10">BE</shortName>
    </alternativeName>
</protein>
<dbReference type="InterPro" id="IPR014756">
    <property type="entry name" value="Ig_E-set"/>
</dbReference>
<dbReference type="PIRSF" id="PIRSF000463">
    <property type="entry name" value="GlgB"/>
    <property type="match status" value="1"/>
</dbReference>
<feature type="active site" description="Nucleophile" evidence="10 11">
    <location>
        <position position="411"/>
    </location>
</feature>
<dbReference type="GO" id="GO:0005829">
    <property type="term" value="C:cytosol"/>
    <property type="evidence" value="ECO:0007669"/>
    <property type="project" value="TreeGrafter"/>
</dbReference>
<dbReference type="GO" id="GO:0004553">
    <property type="term" value="F:hydrolase activity, hydrolyzing O-glycosyl compounds"/>
    <property type="evidence" value="ECO:0007669"/>
    <property type="project" value="InterPro"/>
</dbReference>
<dbReference type="InterPro" id="IPR013783">
    <property type="entry name" value="Ig-like_fold"/>
</dbReference>
<dbReference type="GO" id="GO:0005978">
    <property type="term" value="P:glycogen biosynthetic process"/>
    <property type="evidence" value="ECO:0007669"/>
    <property type="project" value="UniProtKB-UniRule"/>
</dbReference>
<dbReference type="InterPro" id="IPR006047">
    <property type="entry name" value="GH13_cat_dom"/>
</dbReference>
<dbReference type="RefSeq" id="WP_138085733.1">
    <property type="nucleotide sequence ID" value="NZ_VAUV01000005.1"/>
</dbReference>
<reference evidence="13 14" key="1">
    <citation type="submission" date="2019-05" db="EMBL/GenBank/DDBJ databases">
        <title>Verrucobacter flavum gen. nov., sp. nov. a new member of the family Verrucomicrobiaceae.</title>
        <authorList>
            <person name="Szuroczki S."/>
            <person name="Abbaszade G."/>
            <person name="Szabo A."/>
            <person name="Felfoldi T."/>
            <person name="Schumann P."/>
            <person name="Boka K."/>
            <person name="Keki Z."/>
            <person name="Toumi M."/>
            <person name="Toth E."/>
        </authorList>
    </citation>
    <scope>NUCLEOTIDE SEQUENCE [LARGE SCALE GENOMIC DNA]</scope>
    <source>
        <strain evidence="13 14">MG-N-17</strain>
    </source>
</reference>
<dbReference type="Proteomes" id="UP000306196">
    <property type="component" value="Unassembled WGS sequence"/>
</dbReference>
<feature type="domain" description="Glycosyl hydrolase family 13 catalytic" evidence="12">
    <location>
        <begin position="254"/>
        <end position="612"/>
    </location>
</feature>
<dbReference type="GO" id="GO:0003844">
    <property type="term" value="F:1,4-alpha-glucan branching enzyme activity"/>
    <property type="evidence" value="ECO:0007669"/>
    <property type="project" value="UniProtKB-UniRule"/>
</dbReference>
<gene>
    <name evidence="10 13" type="primary">glgB</name>
    <name evidence="13" type="ORF">FEM03_08330</name>
</gene>
<organism evidence="13 14">
    <name type="scientific">Phragmitibacter flavus</name>
    <dbReference type="NCBI Taxonomy" id="2576071"/>
    <lineage>
        <taxon>Bacteria</taxon>
        <taxon>Pseudomonadati</taxon>
        <taxon>Verrucomicrobiota</taxon>
        <taxon>Verrucomicrobiia</taxon>
        <taxon>Verrucomicrobiales</taxon>
        <taxon>Verrucomicrobiaceae</taxon>
        <taxon>Phragmitibacter</taxon>
    </lineage>
</organism>
<evidence type="ECO:0000256" key="10">
    <source>
        <dbReference type="HAMAP-Rule" id="MF_00685"/>
    </source>
</evidence>
<keyword evidence="6 10" id="KW-0328">Glycosyltransferase</keyword>
<dbReference type="FunFam" id="2.60.40.1180:FF:000002">
    <property type="entry name" value="1,4-alpha-glucan branching enzyme GlgB"/>
    <property type="match status" value="1"/>
</dbReference>
<evidence type="ECO:0000256" key="5">
    <source>
        <dbReference type="ARBA" id="ARBA00022600"/>
    </source>
</evidence>
<evidence type="ECO:0000256" key="3">
    <source>
        <dbReference type="ARBA" id="ARBA00004964"/>
    </source>
</evidence>
<evidence type="ECO:0000256" key="11">
    <source>
        <dbReference type="PIRSR" id="PIRSR000463-1"/>
    </source>
</evidence>
<dbReference type="InterPro" id="IPR044143">
    <property type="entry name" value="GlgB_N_E_set_prok"/>
</dbReference>
<keyword evidence="7 10" id="KW-0808">Transferase</keyword>
<dbReference type="SUPFAM" id="SSF81296">
    <property type="entry name" value="E set domains"/>
    <property type="match status" value="2"/>
</dbReference>
<dbReference type="EMBL" id="VAUV01000005">
    <property type="protein sequence ID" value="TLD71520.1"/>
    <property type="molecule type" value="Genomic_DNA"/>
</dbReference>
<dbReference type="PANTHER" id="PTHR43651:SF3">
    <property type="entry name" value="1,4-ALPHA-GLUCAN-BRANCHING ENZYME"/>
    <property type="match status" value="1"/>
</dbReference>
<dbReference type="SUPFAM" id="SSF51011">
    <property type="entry name" value="Glycosyl hydrolase domain"/>
    <property type="match status" value="1"/>
</dbReference>
<dbReference type="NCBIfam" id="NF003811">
    <property type="entry name" value="PRK05402.1"/>
    <property type="match status" value="1"/>
</dbReference>
<dbReference type="InterPro" id="IPR006048">
    <property type="entry name" value="A-amylase/branching_C"/>
</dbReference>
<comment type="similarity">
    <text evidence="4 10">Belongs to the glycosyl hydrolase 13 family. GlgB subfamily.</text>
</comment>
<comment type="caution">
    <text evidence="13">The sequence shown here is derived from an EMBL/GenBank/DDBJ whole genome shotgun (WGS) entry which is preliminary data.</text>
</comment>
<keyword evidence="14" id="KW-1185">Reference proteome</keyword>
<dbReference type="SMART" id="SM00642">
    <property type="entry name" value="Aamy"/>
    <property type="match status" value="1"/>
</dbReference>
<sequence>MAQTSHPHDEQVQQIVAASHANPFGYLGPQRSDDGGMTVRAILPGAQGMVVVMKKSGERIGASRLHEDGLFEARLSGENWGKGYALEWSVGEGQVVVKDDAYAFGLCLGDQDMYYFREGRHQRLYDVLGAHPKVMDGVEGVMFAVWAPNARRVSVIGDFNNWDGRVHPMRNRIEAGLWEIFVPGIGLYAHYKFELVGAHGNLFNKSDPFAFFSQNGAQTASLTWDYNKYEWRDAAWMKRRGEVDPYKMPMSVYEVHLGSWKRGQDGLPLTYRALGEQLIPYVKGLGFTHIELMPVSEFPFDGSWGYQVSGYYAPTSRFGGPDEFRDFVDRCHEEGIGVIVDWVPAHFPKDAHGLAKFDGTALFEHADPRQGEHMDWGTLIFNYGRNEVKNFLIANALFWLEHYHIDGIRVDAVASMLYLDYSREHGQWMPNRFGGRENLEAIEFLKELNQLCYANHPGVLMIAEESTAWPGVSRPVSAGGLGFGFKWNMGWMNDSLSYIEKEPIHRKYHHGEATFSMLYAYDENFVLVLSHDEVVHGKGSMIDKMPGDRWQQFANLRMFYGWMWTHPGKKLLFMGSEIGQWKEWNHDRELDWAVLFGEEHRGLQKFVGDLNRLYTGVPALHRVDHQPGGFQWLDANAWQDSVFVFTRSAPGEGTVYVAVNATPVLREGYRMGVAEGGFYRELLNSDAACYGGSNAGNGAGLDAQQVSWQGQPWSVVMTLPPLATVVLARA</sequence>
<dbReference type="AlphaFoldDB" id="A0A5R8KGT8"/>
<dbReference type="OrthoDB" id="9800174at2"/>
<dbReference type="HAMAP" id="MF_00685">
    <property type="entry name" value="GlgB"/>
    <property type="match status" value="1"/>
</dbReference>
<dbReference type="PANTHER" id="PTHR43651">
    <property type="entry name" value="1,4-ALPHA-GLUCAN-BRANCHING ENZYME"/>
    <property type="match status" value="1"/>
</dbReference>
<dbReference type="FunFam" id="3.20.20.80:FF:000003">
    <property type="entry name" value="1,4-alpha-glucan branching enzyme GlgB"/>
    <property type="match status" value="1"/>
</dbReference>
<dbReference type="Pfam" id="PF22019">
    <property type="entry name" value="GlgB_N"/>
    <property type="match status" value="1"/>
</dbReference>
<evidence type="ECO:0000256" key="2">
    <source>
        <dbReference type="ARBA" id="ARBA00002953"/>
    </source>
</evidence>
<accession>A0A5R8KGT8</accession>
<comment type="catalytic activity">
    <reaction evidence="1 10">
        <text>Transfers a segment of a (1-&gt;4)-alpha-D-glucan chain to a primary hydroxy group in a similar glucan chain.</text>
        <dbReference type="EC" id="2.4.1.18"/>
    </reaction>
</comment>
<name>A0A5R8KGT8_9BACT</name>
<evidence type="ECO:0000259" key="12">
    <source>
        <dbReference type="SMART" id="SM00642"/>
    </source>
</evidence>
<dbReference type="GO" id="GO:0043169">
    <property type="term" value="F:cation binding"/>
    <property type="evidence" value="ECO:0007669"/>
    <property type="project" value="InterPro"/>
</dbReference>
<keyword evidence="9 10" id="KW-0119">Carbohydrate metabolism</keyword>
<evidence type="ECO:0000256" key="6">
    <source>
        <dbReference type="ARBA" id="ARBA00022676"/>
    </source>
</evidence>
<dbReference type="Gene3D" id="2.60.40.10">
    <property type="entry name" value="Immunoglobulins"/>
    <property type="match status" value="2"/>
</dbReference>
<evidence type="ECO:0000256" key="8">
    <source>
        <dbReference type="ARBA" id="ARBA00023056"/>
    </source>
</evidence>
<comment type="pathway">
    <text evidence="3 10">Glycan biosynthesis; glycogen biosynthesis.</text>
</comment>
<dbReference type="SUPFAM" id="SSF51445">
    <property type="entry name" value="(Trans)glycosidases"/>
    <property type="match status" value="1"/>
</dbReference>
<dbReference type="Pfam" id="PF02806">
    <property type="entry name" value="Alpha-amylase_C"/>
    <property type="match status" value="1"/>
</dbReference>
<evidence type="ECO:0000313" key="13">
    <source>
        <dbReference type="EMBL" id="TLD71520.1"/>
    </source>
</evidence>
<evidence type="ECO:0000256" key="7">
    <source>
        <dbReference type="ARBA" id="ARBA00022679"/>
    </source>
</evidence>
<dbReference type="Pfam" id="PF02922">
    <property type="entry name" value="CBM_48"/>
    <property type="match status" value="1"/>
</dbReference>
<dbReference type="Pfam" id="PF00128">
    <property type="entry name" value="Alpha-amylase"/>
    <property type="match status" value="1"/>
</dbReference>
<dbReference type="Gene3D" id="2.60.40.1180">
    <property type="entry name" value="Golgi alpha-mannosidase II"/>
    <property type="match status" value="1"/>
</dbReference>
<dbReference type="InterPro" id="IPR037439">
    <property type="entry name" value="Branching_enzy"/>
</dbReference>
<proteinExistence type="inferred from homology"/>
<dbReference type="InterPro" id="IPR006407">
    <property type="entry name" value="GlgB"/>
</dbReference>
<dbReference type="NCBIfam" id="NF008967">
    <property type="entry name" value="PRK12313.1"/>
    <property type="match status" value="1"/>
</dbReference>
<evidence type="ECO:0000313" key="14">
    <source>
        <dbReference type="Proteomes" id="UP000306196"/>
    </source>
</evidence>
<dbReference type="NCBIfam" id="TIGR01515">
    <property type="entry name" value="branching_enzym"/>
    <property type="match status" value="1"/>
</dbReference>
<evidence type="ECO:0000256" key="4">
    <source>
        <dbReference type="ARBA" id="ARBA00009000"/>
    </source>
</evidence>
<dbReference type="CDD" id="cd02855">
    <property type="entry name" value="E_set_GBE_prok_N"/>
    <property type="match status" value="1"/>
</dbReference>
<dbReference type="InterPro" id="IPR054169">
    <property type="entry name" value="GlgB_N"/>
</dbReference>
<dbReference type="Gene3D" id="3.20.20.80">
    <property type="entry name" value="Glycosidases"/>
    <property type="match status" value="1"/>
</dbReference>
<dbReference type="CDD" id="cd11322">
    <property type="entry name" value="AmyAc_Glg_BE"/>
    <property type="match status" value="1"/>
</dbReference>
<keyword evidence="5 10" id="KW-0321">Glycogen metabolism</keyword>
<feature type="active site" description="Proton donor" evidence="10 11">
    <location>
        <position position="464"/>
    </location>
</feature>
<dbReference type="EC" id="2.4.1.18" evidence="10"/>
<evidence type="ECO:0000256" key="9">
    <source>
        <dbReference type="ARBA" id="ARBA00023277"/>
    </source>
</evidence>
<dbReference type="InterPro" id="IPR004193">
    <property type="entry name" value="Glyco_hydro_13_N"/>
</dbReference>
<evidence type="ECO:0000256" key="1">
    <source>
        <dbReference type="ARBA" id="ARBA00000826"/>
    </source>
</evidence>
<dbReference type="InterPro" id="IPR013780">
    <property type="entry name" value="Glyco_hydro_b"/>
</dbReference>
<comment type="function">
    <text evidence="2 10">Catalyzes the formation of the alpha-1,6-glucosidic linkages in glycogen by scission of a 1,4-alpha-linked oligosaccharide from growing alpha-1,4-glucan chains and the subsequent attachment of the oligosaccharide to the alpha-1,6 position.</text>
</comment>
<dbReference type="InterPro" id="IPR017853">
    <property type="entry name" value="GH"/>
</dbReference>
<dbReference type="UniPathway" id="UPA00164"/>